<dbReference type="EMBL" id="CP013002">
    <property type="protein sequence ID" value="ALL13080.1"/>
    <property type="molecule type" value="Genomic_DNA"/>
</dbReference>
<dbReference type="Gene3D" id="1.10.10.10">
    <property type="entry name" value="Winged helix-like DNA-binding domain superfamily/Winged helix DNA-binding domain"/>
    <property type="match status" value="1"/>
</dbReference>
<keyword evidence="6" id="KW-1185">Reference proteome</keyword>
<dbReference type="CDD" id="cd07377">
    <property type="entry name" value="WHTH_GntR"/>
    <property type="match status" value="1"/>
</dbReference>
<dbReference type="PROSITE" id="PS50949">
    <property type="entry name" value="HTH_GNTR"/>
    <property type="match status" value="1"/>
</dbReference>
<evidence type="ECO:0000256" key="1">
    <source>
        <dbReference type="ARBA" id="ARBA00023015"/>
    </source>
</evidence>
<dbReference type="OrthoDB" id="9808770at2"/>
<organism evidence="5 6">
    <name type="scientific">Caulobacter henricii</name>
    <dbReference type="NCBI Taxonomy" id="69395"/>
    <lineage>
        <taxon>Bacteria</taxon>
        <taxon>Pseudomonadati</taxon>
        <taxon>Pseudomonadota</taxon>
        <taxon>Alphaproteobacteria</taxon>
        <taxon>Caulobacterales</taxon>
        <taxon>Caulobacteraceae</taxon>
        <taxon>Caulobacter</taxon>
    </lineage>
</organism>
<dbReference type="STRING" id="69395.AQ619_06795"/>
<keyword evidence="1" id="KW-0805">Transcription regulation</keyword>
<feature type="domain" description="HTH gntR-type" evidence="4">
    <location>
        <begin position="12"/>
        <end position="80"/>
    </location>
</feature>
<dbReference type="InterPro" id="IPR036390">
    <property type="entry name" value="WH_DNA-bd_sf"/>
</dbReference>
<dbReference type="KEGG" id="chq:AQ619_06795"/>
<evidence type="ECO:0000313" key="5">
    <source>
        <dbReference type="EMBL" id="ALL13080.1"/>
    </source>
</evidence>
<dbReference type="InterPro" id="IPR036388">
    <property type="entry name" value="WH-like_DNA-bd_sf"/>
</dbReference>
<dbReference type="RefSeq" id="WP_062145731.1">
    <property type="nucleotide sequence ID" value="NZ_CP013002.1"/>
</dbReference>
<dbReference type="SMART" id="SM00345">
    <property type="entry name" value="HTH_GNTR"/>
    <property type="match status" value="1"/>
</dbReference>
<keyword evidence="3" id="KW-0804">Transcription</keyword>
<reference evidence="5 6" key="1">
    <citation type="submission" date="2015-10" db="EMBL/GenBank/DDBJ databases">
        <title>Conservation of the essential genome among Caulobacter and Brevundimonas species.</title>
        <authorList>
            <person name="Scott D."/>
            <person name="Ely B."/>
        </authorList>
    </citation>
    <scope>NUCLEOTIDE SEQUENCE [LARGE SCALE GENOMIC DNA]</scope>
    <source>
        <strain evidence="5 6">CB4</strain>
    </source>
</reference>
<dbReference type="GO" id="GO:0003700">
    <property type="term" value="F:DNA-binding transcription factor activity"/>
    <property type="evidence" value="ECO:0007669"/>
    <property type="project" value="InterPro"/>
</dbReference>
<dbReference type="PANTHER" id="PTHR44846">
    <property type="entry name" value="MANNOSYL-D-GLYCERATE TRANSPORT/METABOLISM SYSTEM REPRESSOR MNGR-RELATED"/>
    <property type="match status" value="1"/>
</dbReference>
<proteinExistence type="predicted"/>
<dbReference type="Proteomes" id="UP000056905">
    <property type="component" value="Chromosome"/>
</dbReference>
<dbReference type="InterPro" id="IPR000524">
    <property type="entry name" value="Tscrpt_reg_HTH_GntR"/>
</dbReference>
<dbReference type="InterPro" id="IPR050679">
    <property type="entry name" value="Bact_HTH_transcr_reg"/>
</dbReference>
<gene>
    <name evidence="5" type="ORF">AQ619_06795</name>
</gene>
<dbReference type="PRINTS" id="PR00035">
    <property type="entry name" value="HTHGNTR"/>
</dbReference>
<sequence length="88" mass="9696">MIVLPKSDQLPRPLYRSLHQAVALSIRDGRLRPGDRLPTERDLAHRCGVSRITVRAALDGLGRDKLVARRTRTGTIVTEAAARGESDV</sequence>
<evidence type="ECO:0000313" key="6">
    <source>
        <dbReference type="Proteomes" id="UP000056905"/>
    </source>
</evidence>
<name>A0A0P0NYA3_9CAUL</name>
<dbReference type="AlphaFoldDB" id="A0A0P0NYA3"/>
<dbReference type="GO" id="GO:0003677">
    <property type="term" value="F:DNA binding"/>
    <property type="evidence" value="ECO:0007669"/>
    <property type="project" value="UniProtKB-KW"/>
</dbReference>
<protein>
    <recommendedName>
        <fullName evidence="4">HTH gntR-type domain-containing protein</fullName>
    </recommendedName>
</protein>
<evidence type="ECO:0000256" key="2">
    <source>
        <dbReference type="ARBA" id="ARBA00023125"/>
    </source>
</evidence>
<evidence type="ECO:0000256" key="3">
    <source>
        <dbReference type="ARBA" id="ARBA00023163"/>
    </source>
</evidence>
<dbReference type="Pfam" id="PF00392">
    <property type="entry name" value="GntR"/>
    <property type="match status" value="1"/>
</dbReference>
<evidence type="ECO:0000259" key="4">
    <source>
        <dbReference type="PROSITE" id="PS50949"/>
    </source>
</evidence>
<dbReference type="SUPFAM" id="SSF46785">
    <property type="entry name" value="Winged helix' DNA-binding domain"/>
    <property type="match status" value="1"/>
</dbReference>
<keyword evidence="2" id="KW-0238">DNA-binding</keyword>
<accession>A0A0P0NYA3</accession>